<evidence type="ECO:0000313" key="2">
    <source>
        <dbReference type="EMBL" id="KAK9155370.1"/>
    </source>
</evidence>
<dbReference type="EMBL" id="JBBNAE010000001">
    <property type="protein sequence ID" value="KAK9155370.1"/>
    <property type="molecule type" value="Genomic_DNA"/>
</dbReference>
<organism evidence="2 3">
    <name type="scientific">Stephania japonica</name>
    <dbReference type="NCBI Taxonomy" id="461633"/>
    <lineage>
        <taxon>Eukaryota</taxon>
        <taxon>Viridiplantae</taxon>
        <taxon>Streptophyta</taxon>
        <taxon>Embryophyta</taxon>
        <taxon>Tracheophyta</taxon>
        <taxon>Spermatophyta</taxon>
        <taxon>Magnoliopsida</taxon>
        <taxon>Ranunculales</taxon>
        <taxon>Menispermaceae</taxon>
        <taxon>Menispermoideae</taxon>
        <taxon>Cissampelideae</taxon>
        <taxon>Stephania</taxon>
    </lineage>
</organism>
<sequence>MSDLNYTMKLFNNTSEPNSFMWNTLTKALAGTKIESPSKKSCSPSGEDRINDLSASILVHILSSLNTIEAVRTSVLFKMEKLMEVHIPFEPRQGRHSQQPSLRGFGLLGSKLSIN</sequence>
<evidence type="ECO:0000313" key="3">
    <source>
        <dbReference type="Proteomes" id="UP001417504"/>
    </source>
</evidence>
<proteinExistence type="predicted"/>
<feature type="region of interest" description="Disordered" evidence="1">
    <location>
        <begin position="91"/>
        <end position="115"/>
    </location>
</feature>
<evidence type="ECO:0000256" key="1">
    <source>
        <dbReference type="SAM" id="MobiDB-lite"/>
    </source>
</evidence>
<dbReference type="AlphaFoldDB" id="A0AAP0KQ94"/>
<comment type="caution">
    <text evidence="2">The sequence shown here is derived from an EMBL/GenBank/DDBJ whole genome shotgun (WGS) entry which is preliminary data.</text>
</comment>
<reference evidence="2 3" key="1">
    <citation type="submission" date="2024-01" db="EMBL/GenBank/DDBJ databases">
        <title>Genome assemblies of Stephania.</title>
        <authorList>
            <person name="Yang L."/>
        </authorList>
    </citation>
    <scope>NUCLEOTIDE SEQUENCE [LARGE SCALE GENOMIC DNA]</scope>
    <source>
        <strain evidence="2">QJT</strain>
        <tissue evidence="2">Leaf</tissue>
    </source>
</reference>
<dbReference type="Proteomes" id="UP001417504">
    <property type="component" value="Unassembled WGS sequence"/>
</dbReference>
<name>A0AAP0KQ94_9MAGN</name>
<gene>
    <name evidence="2" type="ORF">Sjap_002850</name>
</gene>
<keyword evidence="3" id="KW-1185">Reference proteome</keyword>
<accession>A0AAP0KQ94</accession>
<protein>
    <submittedName>
        <fullName evidence="2">Uncharacterized protein</fullName>
    </submittedName>
</protein>